<evidence type="ECO:0000313" key="6">
    <source>
        <dbReference type="Proteomes" id="UP000095284"/>
    </source>
</evidence>
<dbReference type="EMBL" id="CAJFDI010000004">
    <property type="protein sequence ID" value="CAD5226427.1"/>
    <property type="molecule type" value="Genomic_DNA"/>
</dbReference>
<dbReference type="SMR" id="A0A1I7RHC5"/>
<dbReference type="OrthoDB" id="4977at2759"/>
<sequence>MVIKKPVITVYENDPISVEKELVDKRFSSNVTDDSPRLTLTQNDSIESVETNFKDFVEKFNRVMLNPTANSLDLNYSFYAEKGYNLHLSDQIFDGKSSEERLKELEEELGQLEDDVRNNPDSEVTEDHLNTLKTLVESAKIKLETHLVSSSSQSDAKPAIKDPKIEKADLALLSERIDKILSRIGADPNTSSPFLRPLTLVIEELLLRVGSLTSQNKAEINTELSATISQLQDFQKSSQNESYQKINQLYDTLQKWNTECQVLPQLLQHLRRCANLSEHSNDVIKNIEGLESGLEESKKLLESLCSSDTFQNTVVELEKIQQML</sequence>
<protein>
    <submittedName>
        <fullName evidence="5">(pine wood nematode) hypothetical protein</fullName>
    </submittedName>
</protein>
<evidence type="ECO:0000256" key="1">
    <source>
        <dbReference type="ARBA" id="ARBA00004496"/>
    </source>
</evidence>
<evidence type="ECO:0000313" key="8">
    <source>
        <dbReference type="WBParaSite" id="BXY_0010200.1"/>
    </source>
</evidence>
<evidence type="ECO:0000313" key="5">
    <source>
        <dbReference type="EMBL" id="CAD5226427.1"/>
    </source>
</evidence>
<dbReference type="GO" id="GO:0005869">
    <property type="term" value="C:dynactin complex"/>
    <property type="evidence" value="ECO:0007669"/>
    <property type="project" value="InterPro"/>
</dbReference>
<gene>
    <name evidence="5" type="ORF">BXYJ_LOCUS9039</name>
</gene>
<dbReference type="GO" id="GO:0007017">
    <property type="term" value="P:microtubule-based process"/>
    <property type="evidence" value="ECO:0007669"/>
    <property type="project" value="InterPro"/>
</dbReference>
<dbReference type="WBParaSite" id="BXY_0010200.1">
    <property type="protein sequence ID" value="BXY_0010200.1"/>
    <property type="gene ID" value="BXY_0010200"/>
</dbReference>
<name>A0A1I7RHC5_BURXY</name>
<dbReference type="GO" id="GO:0005737">
    <property type="term" value="C:cytoplasm"/>
    <property type="evidence" value="ECO:0007669"/>
    <property type="project" value="UniProtKB-SubCell"/>
</dbReference>
<dbReference type="InterPro" id="IPR028133">
    <property type="entry name" value="Dynamitin"/>
</dbReference>
<dbReference type="EMBL" id="CAJFCV020000004">
    <property type="protein sequence ID" value="CAG9115850.1"/>
    <property type="molecule type" value="Genomic_DNA"/>
</dbReference>
<comment type="similarity">
    <text evidence="2">Belongs to the dynactin subunit 2 family.</text>
</comment>
<comment type="subcellular location">
    <subcellularLocation>
        <location evidence="1">Cytoplasm</location>
    </subcellularLocation>
</comment>
<proteinExistence type="inferred from homology"/>
<reference evidence="8" key="1">
    <citation type="submission" date="2016-11" db="UniProtKB">
        <authorList>
            <consortium name="WormBaseParasite"/>
        </authorList>
    </citation>
    <scope>IDENTIFICATION</scope>
</reference>
<organism evidence="6 8">
    <name type="scientific">Bursaphelenchus xylophilus</name>
    <name type="common">Pinewood nematode worm</name>
    <name type="synonym">Aphelenchoides xylophilus</name>
    <dbReference type="NCBI Taxonomy" id="6326"/>
    <lineage>
        <taxon>Eukaryota</taxon>
        <taxon>Metazoa</taxon>
        <taxon>Ecdysozoa</taxon>
        <taxon>Nematoda</taxon>
        <taxon>Chromadorea</taxon>
        <taxon>Rhabditida</taxon>
        <taxon>Tylenchina</taxon>
        <taxon>Tylenchomorpha</taxon>
        <taxon>Aphelenchoidea</taxon>
        <taxon>Aphelenchoididae</taxon>
        <taxon>Bursaphelenchus</taxon>
    </lineage>
</organism>
<evidence type="ECO:0000256" key="4">
    <source>
        <dbReference type="ARBA" id="ARBA00023017"/>
    </source>
</evidence>
<dbReference type="AlphaFoldDB" id="A0A1I7RHC5"/>
<keyword evidence="3" id="KW-0963">Cytoplasm</keyword>
<accession>A0A1I7RHC5</accession>
<dbReference type="Proteomes" id="UP000659654">
    <property type="component" value="Unassembled WGS sequence"/>
</dbReference>
<dbReference type="Pfam" id="PF04912">
    <property type="entry name" value="Dynamitin"/>
    <property type="match status" value="1"/>
</dbReference>
<evidence type="ECO:0000256" key="3">
    <source>
        <dbReference type="ARBA" id="ARBA00022490"/>
    </source>
</evidence>
<dbReference type="GO" id="GO:0030286">
    <property type="term" value="C:dynein complex"/>
    <property type="evidence" value="ECO:0007669"/>
    <property type="project" value="UniProtKB-KW"/>
</dbReference>
<evidence type="ECO:0000256" key="2">
    <source>
        <dbReference type="ARBA" id="ARBA00006176"/>
    </source>
</evidence>
<keyword evidence="4" id="KW-0243">Dynein</keyword>
<reference evidence="5" key="2">
    <citation type="submission" date="2020-09" db="EMBL/GenBank/DDBJ databases">
        <authorList>
            <person name="Kikuchi T."/>
        </authorList>
    </citation>
    <scope>NUCLEOTIDE SEQUENCE</scope>
    <source>
        <strain evidence="5">Ka4C1</strain>
    </source>
</reference>
<dbReference type="Proteomes" id="UP000582659">
    <property type="component" value="Unassembled WGS sequence"/>
</dbReference>
<dbReference type="Proteomes" id="UP000095284">
    <property type="component" value="Unplaced"/>
</dbReference>
<keyword evidence="7" id="KW-1185">Reference proteome</keyword>
<evidence type="ECO:0000313" key="7">
    <source>
        <dbReference type="Proteomes" id="UP000659654"/>
    </source>
</evidence>